<organism evidence="3 4">
    <name type="scientific">Mesoterricola silvestris</name>
    <dbReference type="NCBI Taxonomy" id="2927979"/>
    <lineage>
        <taxon>Bacteria</taxon>
        <taxon>Pseudomonadati</taxon>
        <taxon>Acidobacteriota</taxon>
        <taxon>Holophagae</taxon>
        <taxon>Holophagales</taxon>
        <taxon>Holophagaceae</taxon>
        <taxon>Mesoterricola</taxon>
    </lineage>
</organism>
<evidence type="ECO:0000259" key="2">
    <source>
        <dbReference type="Pfam" id="PF21979"/>
    </source>
</evidence>
<evidence type="ECO:0000313" key="3">
    <source>
        <dbReference type="EMBL" id="BDU72827.1"/>
    </source>
</evidence>
<evidence type="ECO:0000256" key="1">
    <source>
        <dbReference type="SAM" id="MobiDB-lite"/>
    </source>
</evidence>
<dbReference type="EMBL" id="AP027080">
    <property type="protein sequence ID" value="BDU72827.1"/>
    <property type="molecule type" value="Genomic_DNA"/>
</dbReference>
<dbReference type="AlphaFoldDB" id="A0AA48GRT1"/>
<feature type="compositionally biased region" description="Basic and acidic residues" evidence="1">
    <location>
        <begin position="133"/>
        <end position="150"/>
    </location>
</feature>
<sequence length="161" mass="17938">MNRKLIRPNLTAIKEKIGRTPKAQAPADAPTVVKPPAEAVIAGNGAASPDAASLPQGTGSPRRKIAPPEQTNAESFYYLKQMQSKTPMVIVLQDDEKLRGVIEWYDKHCLKINRVKEPNVLVPKHNIKYIYKADEEPRIRRSRGGKKDEASSPDVELPLYD</sequence>
<gene>
    <name evidence="3" type="ORF">METEAL_20010</name>
</gene>
<dbReference type="SUPFAM" id="SSF50182">
    <property type="entry name" value="Sm-like ribonucleoproteins"/>
    <property type="match status" value="1"/>
</dbReference>
<evidence type="ECO:0000313" key="4">
    <source>
        <dbReference type="Proteomes" id="UP001238179"/>
    </source>
</evidence>
<keyword evidence="4" id="KW-1185">Reference proteome</keyword>
<feature type="region of interest" description="Disordered" evidence="1">
    <location>
        <begin position="133"/>
        <end position="161"/>
    </location>
</feature>
<name>A0AA48GRT1_9BACT</name>
<accession>A0AA48GRT1</accession>
<feature type="domain" description="Hfq-related" evidence="2">
    <location>
        <begin position="82"/>
        <end position="130"/>
    </location>
</feature>
<reference evidence="4" key="1">
    <citation type="journal article" date="2023" name="Int. J. Syst. Evol. Microbiol.">
        <title>Mesoterricola silvestris gen. nov., sp. nov., Mesoterricola sediminis sp. nov., Geothrix oryzae sp. nov., Geothrix edaphica sp. nov., Geothrix rubra sp. nov., and Geothrix limicola sp. nov., six novel members of Acidobacteriota isolated from soils.</title>
        <authorList>
            <person name="Itoh H."/>
            <person name="Sugisawa Y."/>
            <person name="Mise K."/>
            <person name="Xu Z."/>
            <person name="Kuniyasu M."/>
            <person name="Ushijima N."/>
            <person name="Kawano K."/>
            <person name="Kobayashi E."/>
            <person name="Shiratori Y."/>
            <person name="Masuda Y."/>
            <person name="Senoo K."/>
        </authorList>
    </citation>
    <scope>NUCLEOTIDE SEQUENCE [LARGE SCALE GENOMIC DNA]</scope>
    <source>
        <strain evidence="4">W79</strain>
    </source>
</reference>
<protein>
    <recommendedName>
        <fullName evidence="2">Hfq-related domain-containing protein</fullName>
    </recommendedName>
</protein>
<feature type="region of interest" description="Disordered" evidence="1">
    <location>
        <begin position="45"/>
        <end position="70"/>
    </location>
</feature>
<proteinExistence type="predicted"/>
<dbReference type="RefSeq" id="WP_316415739.1">
    <property type="nucleotide sequence ID" value="NZ_AP027080.1"/>
</dbReference>
<dbReference type="KEGG" id="msil:METEAL_20010"/>
<dbReference type="Pfam" id="PF21979">
    <property type="entry name" value="Hfq_1"/>
    <property type="match status" value="1"/>
</dbReference>
<dbReference type="Gene3D" id="2.30.30.100">
    <property type="match status" value="1"/>
</dbReference>
<dbReference type="InterPro" id="IPR053840">
    <property type="entry name" value="Hfq_1"/>
</dbReference>
<dbReference type="CDD" id="cd00600">
    <property type="entry name" value="Sm_like"/>
    <property type="match status" value="1"/>
</dbReference>
<dbReference type="InterPro" id="IPR010920">
    <property type="entry name" value="LSM_dom_sf"/>
</dbReference>
<dbReference type="Proteomes" id="UP001238179">
    <property type="component" value="Chromosome"/>
</dbReference>